<sequence length="393" mass="43029">MQFDWALAIERNRRDLLRILRELFVLAGLDFETAAEPASGPLATPEADAGSFALPSVLPATLPRYAVLHVRRILRSAEAAVRRLIVIAARNIEVQVRHAPALKPKKGRDAGEARPISPPAGEKVISGACAAKQASPWKSQEGGSRCPHPARQPETCTPLSPLEGGEEPVAASAAGRRSGNSAGSERAGAAAPVTVTIRPEPPAPPEKPAASAPQLVRVPVNLGLANIRYLPDPEPEPKQEEEPDGPVPLGPIPAFPLIDPRKRFDFTRPRRRYARTRPRIRLLGDNPFPVYMRHPPLPEPGLRLPGDAVPAATLLRRLVSARMALDNIDREARRLARHEARVRHRPPDSRKVIYTAMRPGPPPGHRKRNRHAIDEVLKECHRVAVWAEREGPP</sequence>
<reference evidence="2 3" key="1">
    <citation type="submission" date="2020-06" db="EMBL/GenBank/DDBJ databases">
        <title>Oricola thermophila sp. nov. isolated from a tidal sediments.</title>
        <authorList>
            <person name="Kwon K.K."/>
            <person name="Yang S.-H."/>
            <person name="Park M.-J."/>
        </authorList>
    </citation>
    <scope>NUCLEOTIDE SEQUENCE [LARGE SCALE GENOMIC DNA]</scope>
    <source>
        <strain evidence="2 3">MEBiC13590</strain>
    </source>
</reference>
<accession>A0A6N1VN97</accession>
<evidence type="ECO:0000313" key="2">
    <source>
        <dbReference type="EMBL" id="QKV20417.1"/>
    </source>
</evidence>
<dbReference type="EMBL" id="CP054836">
    <property type="protein sequence ID" value="QKV20417.1"/>
    <property type="molecule type" value="Genomic_DNA"/>
</dbReference>
<keyword evidence="3" id="KW-1185">Reference proteome</keyword>
<organism evidence="2 3">
    <name type="scientific">Oricola thermophila</name>
    <dbReference type="NCBI Taxonomy" id="2742145"/>
    <lineage>
        <taxon>Bacteria</taxon>
        <taxon>Pseudomonadati</taxon>
        <taxon>Pseudomonadota</taxon>
        <taxon>Alphaproteobacteria</taxon>
        <taxon>Hyphomicrobiales</taxon>
        <taxon>Ahrensiaceae</taxon>
        <taxon>Oricola</taxon>
    </lineage>
</organism>
<feature type="compositionally biased region" description="Pro residues" evidence="1">
    <location>
        <begin position="245"/>
        <end position="254"/>
    </location>
</feature>
<gene>
    <name evidence="2" type="ORF">HTY61_19155</name>
</gene>
<protein>
    <submittedName>
        <fullName evidence="2">Uncharacterized protein</fullName>
    </submittedName>
</protein>
<feature type="region of interest" description="Disordered" evidence="1">
    <location>
        <begin position="128"/>
        <end position="214"/>
    </location>
</feature>
<dbReference type="RefSeq" id="WP_175278308.1">
    <property type="nucleotide sequence ID" value="NZ_CP054836.1"/>
</dbReference>
<dbReference type="AlphaFoldDB" id="A0A6N1VN97"/>
<dbReference type="Proteomes" id="UP000509367">
    <property type="component" value="Chromosome"/>
</dbReference>
<feature type="region of interest" description="Disordered" evidence="1">
    <location>
        <begin position="228"/>
        <end position="254"/>
    </location>
</feature>
<evidence type="ECO:0000256" key="1">
    <source>
        <dbReference type="SAM" id="MobiDB-lite"/>
    </source>
</evidence>
<proteinExistence type="predicted"/>
<feature type="region of interest" description="Disordered" evidence="1">
    <location>
        <begin position="103"/>
        <end position="122"/>
    </location>
</feature>
<name>A0A6N1VN97_9HYPH</name>
<evidence type="ECO:0000313" key="3">
    <source>
        <dbReference type="Proteomes" id="UP000509367"/>
    </source>
</evidence>
<dbReference type="KEGG" id="orm:HTY61_19155"/>
<feature type="compositionally biased region" description="Low complexity" evidence="1">
    <location>
        <begin position="170"/>
        <end position="191"/>
    </location>
</feature>